<proteinExistence type="predicted"/>
<evidence type="ECO:0000313" key="1">
    <source>
        <dbReference type="EMBL" id="KAI7844136.1"/>
    </source>
</evidence>
<organism evidence="1 2">
    <name type="scientific">Chlorella ohadii</name>
    <dbReference type="NCBI Taxonomy" id="2649997"/>
    <lineage>
        <taxon>Eukaryota</taxon>
        <taxon>Viridiplantae</taxon>
        <taxon>Chlorophyta</taxon>
        <taxon>core chlorophytes</taxon>
        <taxon>Trebouxiophyceae</taxon>
        <taxon>Chlorellales</taxon>
        <taxon>Chlorellaceae</taxon>
        <taxon>Chlorella clade</taxon>
        <taxon>Chlorella</taxon>
    </lineage>
</organism>
<comment type="caution">
    <text evidence="1">The sequence shown here is derived from an EMBL/GenBank/DDBJ whole genome shotgun (WGS) entry which is preliminary data.</text>
</comment>
<keyword evidence="2" id="KW-1185">Reference proteome</keyword>
<protein>
    <submittedName>
        <fullName evidence="1">Uncharacterized protein</fullName>
    </submittedName>
</protein>
<gene>
    <name evidence="1" type="ORF">COHA_002271</name>
</gene>
<dbReference type="AlphaFoldDB" id="A0AAD5DW25"/>
<sequence>MEAAVDKMVAAQARLAAAGDSCPDLDHLLEAIAGVRRAEELIPANAMSGGGIALPKPMPNMPKSVPLFKGLFECVKAGTLGTGSIGYFTISPLLLDRLGTGLGPYAQMFESGGRKGFDCRDPSELEHMAAAGFFGSLSILQLLATSLLQVQLGGGERSKAAGVDRIGLVMKAVWGARPAHALKQRLERQHWVPRFPAAAAAAAAAGGRAQAAAAGTSPAEQAQRECQQGIMQDFEEYCGLEGQAALDAIWEAAATLRLAAVSSMQSPSKAQLQAALCDAQALLDRCTSTPATARHLTSLASAGTVAANLSQWLGLPLERRQALVALLEEALARADAQNCYTAPYICLVLSQFAAQMVQQGKQARGVGRMGAAEAAELEQRGRQLATAVSGYGPRIKPWLPGGLQPVYQGWVAAAAALGGPAPSRAQAGEGGSFPTCSSCASPALHLRRLPRAVLLQASPGLPAVGGAL</sequence>
<reference evidence="1" key="1">
    <citation type="submission" date="2020-11" db="EMBL/GenBank/DDBJ databases">
        <title>Chlorella ohadii genome sequencing and assembly.</title>
        <authorList>
            <person name="Murik O."/>
            <person name="Treves H."/>
            <person name="Kedem I."/>
            <person name="Shotland Y."/>
            <person name="Kaplan A."/>
        </authorList>
    </citation>
    <scope>NUCLEOTIDE SEQUENCE</scope>
    <source>
        <strain evidence="1">1</strain>
    </source>
</reference>
<evidence type="ECO:0000313" key="2">
    <source>
        <dbReference type="Proteomes" id="UP001205105"/>
    </source>
</evidence>
<dbReference type="Proteomes" id="UP001205105">
    <property type="component" value="Unassembled WGS sequence"/>
</dbReference>
<name>A0AAD5DW25_9CHLO</name>
<dbReference type="EMBL" id="JADXDR010000033">
    <property type="protein sequence ID" value="KAI7844136.1"/>
    <property type="molecule type" value="Genomic_DNA"/>
</dbReference>
<accession>A0AAD5DW25</accession>